<comment type="caution">
    <text evidence="1">The sequence shown here is derived from an EMBL/GenBank/DDBJ whole genome shotgun (WGS) entry which is preliminary data.</text>
</comment>
<evidence type="ECO:0000313" key="1">
    <source>
        <dbReference type="EMBL" id="KAJ8984137.1"/>
    </source>
</evidence>
<dbReference type="Proteomes" id="UP001162164">
    <property type="component" value="Unassembled WGS sequence"/>
</dbReference>
<name>A0ABQ9K2C5_9CUCU</name>
<gene>
    <name evidence="1" type="ORF">NQ317_017787</name>
</gene>
<reference evidence="1" key="1">
    <citation type="journal article" date="2023" name="Insect Mol. Biol.">
        <title>Genome sequencing provides insights into the evolution of gene families encoding plant cell wall-degrading enzymes in longhorned beetles.</title>
        <authorList>
            <person name="Shin N.R."/>
            <person name="Okamura Y."/>
            <person name="Kirsch R."/>
            <person name="Pauchet Y."/>
        </authorList>
    </citation>
    <scope>NUCLEOTIDE SEQUENCE</scope>
    <source>
        <strain evidence="1">MMC_N1</strain>
    </source>
</reference>
<proteinExistence type="predicted"/>
<organism evidence="1 2">
    <name type="scientific">Molorchus minor</name>
    <dbReference type="NCBI Taxonomy" id="1323400"/>
    <lineage>
        <taxon>Eukaryota</taxon>
        <taxon>Metazoa</taxon>
        <taxon>Ecdysozoa</taxon>
        <taxon>Arthropoda</taxon>
        <taxon>Hexapoda</taxon>
        <taxon>Insecta</taxon>
        <taxon>Pterygota</taxon>
        <taxon>Neoptera</taxon>
        <taxon>Endopterygota</taxon>
        <taxon>Coleoptera</taxon>
        <taxon>Polyphaga</taxon>
        <taxon>Cucujiformia</taxon>
        <taxon>Chrysomeloidea</taxon>
        <taxon>Cerambycidae</taxon>
        <taxon>Lamiinae</taxon>
        <taxon>Monochamini</taxon>
        <taxon>Molorchus</taxon>
    </lineage>
</organism>
<dbReference type="EMBL" id="JAPWTJ010000045">
    <property type="protein sequence ID" value="KAJ8984137.1"/>
    <property type="molecule type" value="Genomic_DNA"/>
</dbReference>
<protein>
    <submittedName>
        <fullName evidence="1">Uncharacterized protein</fullName>
    </submittedName>
</protein>
<sequence length="195" mass="21499">MKDDCERQRIIDKKKITVPAYCILCSLRNDNYLIIATRKSISFSFDGLIAYCWPLPRSSSSYKELNISLTGNIYINLSPTSPSSSTESLSSSEPWTEAAGVVTLLELGDGGSESGLGYLSSYTHDSQVSPIQHVAQALRSVPLDDPLPSVQPGKLVHVLRQLPDAVFQRDKTAVHDVDTVRHRISNVFLHETAKP</sequence>
<evidence type="ECO:0000313" key="2">
    <source>
        <dbReference type="Proteomes" id="UP001162164"/>
    </source>
</evidence>
<accession>A0ABQ9K2C5</accession>
<keyword evidence="2" id="KW-1185">Reference proteome</keyword>